<dbReference type="InterPro" id="IPR036514">
    <property type="entry name" value="SGNH_hydro_sf"/>
</dbReference>
<dbReference type="Pfam" id="PF00657">
    <property type="entry name" value="Lipase_GDSL"/>
    <property type="match status" value="1"/>
</dbReference>
<dbReference type="InterPro" id="IPR001087">
    <property type="entry name" value="GDSL"/>
</dbReference>
<accession>A0A9Q5I194</accession>
<dbReference type="PANTHER" id="PTHR45648:SF22">
    <property type="entry name" value="GDSL LIPASE_ACYLHYDROLASE FAMILY PROTEIN (AFU_ORTHOLOGUE AFUA_4G14700)"/>
    <property type="match status" value="1"/>
</dbReference>
<keyword evidence="1" id="KW-0378">Hydrolase</keyword>
<name>A0A9Q5I194_SANBA</name>
<dbReference type="PANTHER" id="PTHR45648">
    <property type="entry name" value="GDSL LIPASE/ACYLHYDROLASE FAMILY PROTEIN (AFU_ORTHOLOGUE AFUA_4G14700)"/>
    <property type="match status" value="1"/>
</dbReference>
<dbReference type="AlphaFoldDB" id="A0A9Q5I194"/>
<proteinExistence type="predicted"/>
<protein>
    <submittedName>
        <fullName evidence="3">Carbohydrate esterase family 16 protein</fullName>
    </submittedName>
</protein>
<dbReference type="InterPro" id="IPR051058">
    <property type="entry name" value="GDSL_Est/Lipase"/>
</dbReference>
<evidence type="ECO:0000313" key="4">
    <source>
        <dbReference type="Proteomes" id="UP000757232"/>
    </source>
</evidence>
<comment type="caution">
    <text evidence="3">The sequence shown here is derived from an EMBL/GenBank/DDBJ whole genome shotgun (WGS) entry which is preliminary data.</text>
</comment>
<dbReference type="SUPFAM" id="SSF52266">
    <property type="entry name" value="SGNH hydrolase"/>
    <property type="match status" value="1"/>
</dbReference>
<keyword evidence="4" id="KW-1185">Reference proteome</keyword>
<keyword evidence="2" id="KW-0732">Signal</keyword>
<sequence>MSKKFLTILSCLSTAFALGPQSRIKNIVTFGDSYTQVEQATGDGGQAWPVYVADYANLNLHPFARAGAVCSNNLTFKPFPSIVESQVPLFLEEKTNETLRLNQAETIYTLWIGTNDVGVGALLTGDQTKGVTLVDTVDCAVNWVRTLYQNGARNFIFQNMIPLQLTILYSANSYPNHYWLFERNTTEWNVFMTELTTSGNAIAKLMLQDLVREYPGAHVGLFNSHGLFMDIHDNPSKYLNGTAPLNVTGAVVSCVYPEGGVGSPACTIVNSLSDRDSYMWFDELHPSEQVDRTIARHIANAILRLPTPWLTWLS</sequence>
<gene>
    <name evidence="3" type="ORF">A7U60_g3146</name>
</gene>
<reference evidence="3" key="1">
    <citation type="submission" date="2016-06" db="EMBL/GenBank/DDBJ databases">
        <title>Draft Genome sequence of the fungus Inonotus baumii.</title>
        <authorList>
            <person name="Zhu H."/>
            <person name="Lin W."/>
        </authorList>
    </citation>
    <scope>NUCLEOTIDE SEQUENCE</scope>
    <source>
        <strain evidence="3">821</strain>
    </source>
</reference>
<dbReference type="Proteomes" id="UP000757232">
    <property type="component" value="Unassembled WGS sequence"/>
</dbReference>
<feature type="chain" id="PRO_5040395248" evidence="2">
    <location>
        <begin position="18"/>
        <end position="314"/>
    </location>
</feature>
<feature type="signal peptide" evidence="2">
    <location>
        <begin position="1"/>
        <end position="17"/>
    </location>
</feature>
<evidence type="ECO:0000256" key="1">
    <source>
        <dbReference type="ARBA" id="ARBA00022801"/>
    </source>
</evidence>
<evidence type="ECO:0000256" key="2">
    <source>
        <dbReference type="SAM" id="SignalP"/>
    </source>
</evidence>
<dbReference type="Gene3D" id="3.40.50.1110">
    <property type="entry name" value="SGNH hydrolase"/>
    <property type="match status" value="1"/>
</dbReference>
<organism evidence="3 4">
    <name type="scientific">Sanghuangporus baumii</name>
    <name type="common">Phellinus baumii</name>
    <dbReference type="NCBI Taxonomy" id="108892"/>
    <lineage>
        <taxon>Eukaryota</taxon>
        <taxon>Fungi</taxon>
        <taxon>Dikarya</taxon>
        <taxon>Basidiomycota</taxon>
        <taxon>Agaricomycotina</taxon>
        <taxon>Agaricomycetes</taxon>
        <taxon>Hymenochaetales</taxon>
        <taxon>Hymenochaetaceae</taxon>
        <taxon>Sanghuangporus</taxon>
    </lineage>
</organism>
<dbReference type="EMBL" id="LNZH02000151">
    <property type="protein sequence ID" value="OCB89669.1"/>
    <property type="molecule type" value="Genomic_DNA"/>
</dbReference>
<evidence type="ECO:0000313" key="3">
    <source>
        <dbReference type="EMBL" id="OCB89669.1"/>
    </source>
</evidence>
<dbReference type="OrthoDB" id="1600564at2759"/>
<dbReference type="GO" id="GO:0016788">
    <property type="term" value="F:hydrolase activity, acting on ester bonds"/>
    <property type="evidence" value="ECO:0007669"/>
    <property type="project" value="InterPro"/>
</dbReference>